<dbReference type="RefSeq" id="WP_030533932.1">
    <property type="nucleotide sequence ID" value="NZ_JOIJ01000020.1"/>
</dbReference>
<dbReference type="InterPro" id="IPR006127">
    <property type="entry name" value="ZnuA-like"/>
</dbReference>
<keyword evidence="2 5" id="KW-0813">Transport</keyword>
<dbReference type="InterPro" id="IPR047701">
    <property type="entry name" value="AztC-like"/>
</dbReference>
<dbReference type="GO" id="GO:0046872">
    <property type="term" value="F:metal ion binding"/>
    <property type="evidence" value="ECO:0007669"/>
    <property type="project" value="UniProtKB-KW"/>
</dbReference>
<evidence type="ECO:0000256" key="6">
    <source>
        <dbReference type="SAM" id="SignalP"/>
    </source>
</evidence>
<gene>
    <name evidence="7" type="ORF">JD82_01638</name>
</gene>
<dbReference type="GO" id="GO:0030001">
    <property type="term" value="P:metal ion transport"/>
    <property type="evidence" value="ECO:0007669"/>
    <property type="project" value="InterPro"/>
</dbReference>
<comment type="subcellular location">
    <subcellularLocation>
        <location evidence="1">Cell envelope</location>
    </subcellularLocation>
</comment>
<comment type="similarity">
    <text evidence="5">Belongs to the bacterial solute-binding protein 9 family.</text>
</comment>
<dbReference type="Gene3D" id="3.40.50.1980">
    <property type="entry name" value="Nitrogenase molybdenum iron protein domain"/>
    <property type="match status" value="2"/>
</dbReference>
<dbReference type="PANTHER" id="PTHR42953">
    <property type="entry name" value="HIGH-AFFINITY ZINC UPTAKE SYSTEM PROTEIN ZNUA-RELATED"/>
    <property type="match status" value="1"/>
</dbReference>
<comment type="caution">
    <text evidence="7">The sequence shown here is derived from an EMBL/GenBank/DDBJ whole genome shotgun (WGS) entry which is preliminary data.</text>
</comment>
<dbReference type="InterPro" id="IPR006128">
    <property type="entry name" value="Lipoprotein_PsaA-like"/>
</dbReference>
<dbReference type="PROSITE" id="PS51257">
    <property type="entry name" value="PROKAR_LIPOPROTEIN"/>
    <property type="match status" value="1"/>
</dbReference>
<dbReference type="PRINTS" id="PR00691">
    <property type="entry name" value="ADHESINB"/>
</dbReference>
<dbReference type="PRINTS" id="PR00690">
    <property type="entry name" value="ADHESNFAMILY"/>
</dbReference>
<evidence type="ECO:0000256" key="5">
    <source>
        <dbReference type="RuleBase" id="RU003512"/>
    </source>
</evidence>
<evidence type="ECO:0000313" key="7">
    <source>
        <dbReference type="EMBL" id="TWH19805.1"/>
    </source>
</evidence>
<dbReference type="NCBIfam" id="NF040870">
    <property type="entry name" value="AztC"/>
    <property type="match status" value="1"/>
</dbReference>
<protein>
    <submittedName>
        <fullName evidence="7">Zinc/manganese transport system substrate-binding protein</fullName>
    </submittedName>
</protein>
<sequence>MRARLRLVAAGASVLALVLGGCSAAGSDGQDGAGVVVTTNILGDITSEIVGDEADVTVLMKPNADPHSFAVSAQESAALEQAGLVIHNGLGLEEGVQRNVDAAVAEGVPDLAVGEEVDPISYSDGGSQGQKDPHFWTDPERVRTAVEIITDRIVSDVDGMDEQKVRANAEAYLGELDELDEWMTEQFGKIPDDERALVTNHHVFGYLAERYDFDVLGAVIPSGTTLASPSASDLEDLAGTVRDAGVRAIFADSSQPDRLAKVLADHAGIDVQVESLFSESLTGPDGGAPTYVDMMRANTETIVGGLTGD</sequence>
<evidence type="ECO:0000313" key="8">
    <source>
        <dbReference type="Proteomes" id="UP000317303"/>
    </source>
</evidence>
<dbReference type="Proteomes" id="UP000317303">
    <property type="component" value="Unassembled WGS sequence"/>
</dbReference>
<dbReference type="SUPFAM" id="SSF53807">
    <property type="entry name" value="Helical backbone' metal receptor"/>
    <property type="match status" value="1"/>
</dbReference>
<organism evidence="7 8">
    <name type="scientific">Prauserella rugosa</name>
    <dbReference type="NCBI Taxonomy" id="43354"/>
    <lineage>
        <taxon>Bacteria</taxon>
        <taxon>Bacillati</taxon>
        <taxon>Actinomycetota</taxon>
        <taxon>Actinomycetes</taxon>
        <taxon>Pseudonocardiales</taxon>
        <taxon>Pseudonocardiaceae</taxon>
        <taxon>Prauserella</taxon>
    </lineage>
</organism>
<evidence type="ECO:0000256" key="3">
    <source>
        <dbReference type="ARBA" id="ARBA00022723"/>
    </source>
</evidence>
<dbReference type="Pfam" id="PF01297">
    <property type="entry name" value="ZnuA"/>
    <property type="match status" value="1"/>
</dbReference>
<evidence type="ECO:0000256" key="2">
    <source>
        <dbReference type="ARBA" id="ARBA00022448"/>
    </source>
</evidence>
<dbReference type="OrthoDB" id="9810636at2"/>
<dbReference type="InterPro" id="IPR006129">
    <property type="entry name" value="AdhesinB"/>
</dbReference>
<dbReference type="InterPro" id="IPR050492">
    <property type="entry name" value="Bact_metal-bind_prot9"/>
</dbReference>
<dbReference type="GO" id="GO:0030313">
    <property type="term" value="C:cell envelope"/>
    <property type="evidence" value="ECO:0007669"/>
    <property type="project" value="UniProtKB-SubCell"/>
</dbReference>
<dbReference type="AlphaFoldDB" id="A0A660CFY0"/>
<dbReference type="EMBL" id="VLJV01000001">
    <property type="protein sequence ID" value="TWH19805.1"/>
    <property type="molecule type" value="Genomic_DNA"/>
</dbReference>
<keyword evidence="4 6" id="KW-0732">Signal</keyword>
<keyword evidence="8" id="KW-1185">Reference proteome</keyword>
<accession>A0A660CFY0</accession>
<dbReference type="PANTHER" id="PTHR42953:SF1">
    <property type="entry name" value="METAL-BINDING PROTEIN HI_0362-RELATED"/>
    <property type="match status" value="1"/>
</dbReference>
<keyword evidence="3" id="KW-0479">Metal-binding</keyword>
<feature type="chain" id="PRO_5025059307" evidence="6">
    <location>
        <begin position="25"/>
        <end position="309"/>
    </location>
</feature>
<dbReference type="GO" id="GO:0007155">
    <property type="term" value="P:cell adhesion"/>
    <property type="evidence" value="ECO:0007669"/>
    <property type="project" value="InterPro"/>
</dbReference>
<evidence type="ECO:0000256" key="4">
    <source>
        <dbReference type="ARBA" id="ARBA00022729"/>
    </source>
</evidence>
<feature type="signal peptide" evidence="6">
    <location>
        <begin position="1"/>
        <end position="24"/>
    </location>
</feature>
<evidence type="ECO:0000256" key="1">
    <source>
        <dbReference type="ARBA" id="ARBA00004196"/>
    </source>
</evidence>
<name>A0A660CFY0_9PSEU</name>
<proteinExistence type="inferred from homology"/>
<reference evidence="7 8" key="1">
    <citation type="submission" date="2019-07" db="EMBL/GenBank/DDBJ databases">
        <title>R&amp;d 2014.</title>
        <authorList>
            <person name="Klenk H.-P."/>
        </authorList>
    </citation>
    <scope>NUCLEOTIDE SEQUENCE [LARGE SCALE GENOMIC DNA]</scope>
    <source>
        <strain evidence="7 8">DSM 43194</strain>
    </source>
</reference>